<keyword evidence="6" id="KW-0325">Glycoprotein</keyword>
<feature type="transmembrane region" description="Helical" evidence="8">
    <location>
        <begin position="342"/>
        <end position="370"/>
    </location>
</feature>
<dbReference type="Ensembl" id="ENSCSET00000012741.1">
    <property type="protein sequence ID" value="ENSCSEP00000012589.1"/>
    <property type="gene ID" value="ENSCSEG00000008144.1"/>
</dbReference>
<dbReference type="GO" id="GO:0015485">
    <property type="term" value="F:cholesterol binding"/>
    <property type="evidence" value="ECO:0007669"/>
    <property type="project" value="TreeGrafter"/>
</dbReference>
<dbReference type="GO" id="GO:0016324">
    <property type="term" value="C:apical plasma membrane"/>
    <property type="evidence" value="ECO:0007669"/>
    <property type="project" value="TreeGrafter"/>
</dbReference>
<dbReference type="PANTHER" id="PTHR22730">
    <property type="entry name" value="PROMININ PROM PROTEIN"/>
    <property type="match status" value="1"/>
</dbReference>
<evidence type="ECO:0000313" key="10">
    <source>
        <dbReference type="Proteomes" id="UP000265120"/>
    </source>
</evidence>
<dbReference type="GO" id="GO:0031528">
    <property type="term" value="C:microvillus membrane"/>
    <property type="evidence" value="ECO:0007669"/>
    <property type="project" value="UniProtKB-SubCell"/>
</dbReference>
<organism evidence="9 10">
    <name type="scientific">Cynoglossus semilaevis</name>
    <name type="common">Tongue sole</name>
    <dbReference type="NCBI Taxonomy" id="244447"/>
    <lineage>
        <taxon>Eukaryota</taxon>
        <taxon>Metazoa</taxon>
        <taxon>Chordata</taxon>
        <taxon>Craniata</taxon>
        <taxon>Vertebrata</taxon>
        <taxon>Euteleostomi</taxon>
        <taxon>Actinopterygii</taxon>
        <taxon>Neopterygii</taxon>
        <taxon>Teleostei</taxon>
        <taxon>Neoteleostei</taxon>
        <taxon>Acanthomorphata</taxon>
        <taxon>Carangaria</taxon>
        <taxon>Pleuronectiformes</taxon>
        <taxon>Pleuronectoidei</taxon>
        <taxon>Cynoglossidae</taxon>
        <taxon>Cynoglossinae</taxon>
        <taxon>Cynoglossus</taxon>
    </lineage>
</organism>
<keyword evidence="10" id="KW-1185">Reference proteome</keyword>
<dbReference type="FunCoup" id="A0A3P8VEC2">
    <property type="interactions" value="50"/>
</dbReference>
<sequence length="756" mass="86075">MVGMDSTDPDYGKHIREQLLLHISSFYVSALVLGAYVLAMPTSGIIVACCRSCGNLGGKMYQQQNTLIHCERKTIFGSLLCISLVIFAGTMNMFKSHQSFKDGMEQTPSQFAHMLTNIFMYVQALPLQVGHVQRESEETVREVTKNFQDIGPLLGGQIQERLLVHLKPVFDEVKLLNEDNDKMSAKLQQLQSFINQIQSNLDNLQQDVQSVKGRLTLTLAKPECTGCELLQSDLDSLDLKLNHHITIPTLKEFWDEVNEVITIKLTLKMEKVNNYLDSIPNIIASTNPHVTNLEFMELPPGVQTPVISQVISQFTTLLYHLQIEMGNMRPYAAIAYWVFKEIWWKCGFAVCGMLLFILMCNCLGMILGIVGLKPKADPTMRSKTADCGGTFFLVSTGLSFFFSWLLMLIVLALFFIGGTFYTVICRPLRNGQILKAVDSTEFIIQLRESFGQKSAITATSIISDCKQNKPLWTTIKLKDSIDLEEMLNVSEYIKHAQTLFDSTHITVSAYTILSPEVQNQLREFSAKAKDFNTNANTHQTDYMFSVNLNAVTEALEFAALRIEDVVQEELRNEAKILTSLQDRIETVVIPQLKDLNSTVIYLRSLAANISERVEDVLRIVGVVQNILNTNTEQIVRTESMRFLDNQIDHIKGYKKWATKMVTQDIGQCRPLSEILYFLENIFCAYLVEPLNIFWLSLFWSLILFIPNISLSLLLSKYYRVMEYSDEYDDPIIMNNIIMYPDGNRLKIHESYYFGDL</sequence>
<dbReference type="Proteomes" id="UP000265120">
    <property type="component" value="Chromosome 12"/>
</dbReference>
<reference evidence="9" key="3">
    <citation type="submission" date="2025-09" db="UniProtKB">
        <authorList>
            <consortium name="Ensembl"/>
        </authorList>
    </citation>
    <scope>IDENTIFICATION</scope>
</reference>
<evidence type="ECO:0000256" key="6">
    <source>
        <dbReference type="ARBA" id="ARBA00023180"/>
    </source>
</evidence>
<dbReference type="GeneTree" id="ENSGT00530000063586"/>
<evidence type="ECO:0000256" key="7">
    <source>
        <dbReference type="SAM" id="Coils"/>
    </source>
</evidence>
<keyword evidence="5 8" id="KW-0472">Membrane</keyword>
<evidence type="ECO:0000256" key="8">
    <source>
        <dbReference type="SAM" id="Phobius"/>
    </source>
</evidence>
<name>A0A3P8VEC2_CYNSE</name>
<feature type="transmembrane region" description="Helical" evidence="8">
    <location>
        <begin position="692"/>
        <end position="714"/>
    </location>
</feature>
<accession>A0A3P8VEC2</accession>
<feature type="transmembrane region" description="Helical" evidence="8">
    <location>
        <begin position="74"/>
        <end position="94"/>
    </location>
</feature>
<evidence type="ECO:0000256" key="5">
    <source>
        <dbReference type="ARBA" id="ARBA00023136"/>
    </source>
</evidence>
<dbReference type="InterPro" id="IPR008795">
    <property type="entry name" value="Prominin"/>
</dbReference>
<reference evidence="9 10" key="1">
    <citation type="journal article" date="2014" name="Nat. Genet.">
        <title>Whole-genome sequence of a flatfish provides insights into ZW sex chromosome evolution and adaptation to a benthic lifestyle.</title>
        <authorList>
            <person name="Chen S."/>
            <person name="Zhang G."/>
            <person name="Shao C."/>
            <person name="Huang Q."/>
            <person name="Liu G."/>
            <person name="Zhang P."/>
            <person name="Song W."/>
            <person name="An N."/>
            <person name="Chalopin D."/>
            <person name="Volff J.N."/>
            <person name="Hong Y."/>
            <person name="Li Q."/>
            <person name="Sha Z."/>
            <person name="Zhou H."/>
            <person name="Xie M."/>
            <person name="Yu Q."/>
            <person name="Liu Y."/>
            <person name="Xiang H."/>
            <person name="Wang N."/>
            <person name="Wu K."/>
            <person name="Yang C."/>
            <person name="Zhou Q."/>
            <person name="Liao X."/>
            <person name="Yang L."/>
            <person name="Hu Q."/>
            <person name="Zhang J."/>
            <person name="Meng L."/>
            <person name="Jin L."/>
            <person name="Tian Y."/>
            <person name="Lian J."/>
            <person name="Yang J."/>
            <person name="Miao G."/>
            <person name="Liu S."/>
            <person name="Liang Z."/>
            <person name="Yan F."/>
            <person name="Li Y."/>
            <person name="Sun B."/>
            <person name="Zhang H."/>
            <person name="Zhang J."/>
            <person name="Zhu Y."/>
            <person name="Du M."/>
            <person name="Zhao Y."/>
            <person name="Schartl M."/>
            <person name="Tang Q."/>
            <person name="Wang J."/>
        </authorList>
    </citation>
    <scope>NUCLEOTIDE SEQUENCE</scope>
</reference>
<comment type="similarity">
    <text evidence="2">Belongs to the prominin family.</text>
</comment>
<evidence type="ECO:0000256" key="3">
    <source>
        <dbReference type="ARBA" id="ARBA00022692"/>
    </source>
</evidence>
<evidence type="ECO:0000313" key="9">
    <source>
        <dbReference type="Ensembl" id="ENSCSEP00000012589.1"/>
    </source>
</evidence>
<dbReference type="PANTHER" id="PTHR22730:SF4">
    <property type="entry name" value="PROMININ-1-A-LIKE"/>
    <property type="match status" value="1"/>
</dbReference>
<comment type="subcellular location">
    <subcellularLocation>
        <location evidence="1">Cell projection</location>
        <location evidence="1">Microvillus membrane</location>
        <topology evidence="1">Multi-pass membrane protein</topology>
    </subcellularLocation>
</comment>
<dbReference type="GO" id="GO:0009986">
    <property type="term" value="C:cell surface"/>
    <property type="evidence" value="ECO:0007669"/>
    <property type="project" value="TreeGrafter"/>
</dbReference>
<evidence type="ECO:0000256" key="1">
    <source>
        <dbReference type="ARBA" id="ARBA00004475"/>
    </source>
</evidence>
<proteinExistence type="inferred from homology"/>
<dbReference type="InParanoid" id="A0A3P8VEC2"/>
<dbReference type="GO" id="GO:0071914">
    <property type="term" value="C:prominosome"/>
    <property type="evidence" value="ECO:0007669"/>
    <property type="project" value="TreeGrafter"/>
</dbReference>
<keyword evidence="4 8" id="KW-1133">Transmembrane helix</keyword>
<dbReference type="GO" id="GO:0005929">
    <property type="term" value="C:cilium"/>
    <property type="evidence" value="ECO:0007669"/>
    <property type="project" value="TreeGrafter"/>
</dbReference>
<keyword evidence="7" id="KW-0175">Coiled coil</keyword>
<dbReference type="AlphaFoldDB" id="A0A3P8VEC2"/>
<dbReference type="OMA" id="QLHWPPV"/>
<feature type="coiled-coil region" evidence="7">
    <location>
        <begin position="187"/>
        <end position="214"/>
    </location>
</feature>
<evidence type="ECO:0000256" key="2">
    <source>
        <dbReference type="ARBA" id="ARBA00006058"/>
    </source>
</evidence>
<protein>
    <submittedName>
        <fullName evidence="9">Prominin-1-A-like</fullName>
    </submittedName>
</protein>
<reference evidence="9" key="2">
    <citation type="submission" date="2025-08" db="UniProtKB">
        <authorList>
            <consortium name="Ensembl"/>
        </authorList>
    </citation>
    <scope>IDENTIFICATION</scope>
</reference>
<keyword evidence="3 8" id="KW-0812">Transmembrane</keyword>
<feature type="transmembrane region" description="Helical" evidence="8">
    <location>
        <begin position="26"/>
        <end position="53"/>
    </location>
</feature>
<evidence type="ECO:0000256" key="4">
    <source>
        <dbReference type="ARBA" id="ARBA00022989"/>
    </source>
</evidence>
<feature type="transmembrane region" description="Helical" evidence="8">
    <location>
        <begin position="391"/>
        <end position="424"/>
    </location>
</feature>
<dbReference type="Pfam" id="PF05478">
    <property type="entry name" value="Prominin"/>
    <property type="match status" value="1"/>
</dbReference>